<dbReference type="EMBL" id="JAEACU010000011">
    <property type="protein sequence ID" value="KAH7514904.1"/>
    <property type="molecule type" value="Genomic_DNA"/>
</dbReference>
<name>A0A978UJC3_ZIZJJ</name>
<protein>
    <submittedName>
        <fullName evidence="2">Uncharacterized protein</fullName>
    </submittedName>
</protein>
<feature type="compositionally biased region" description="Polar residues" evidence="1">
    <location>
        <begin position="54"/>
        <end position="65"/>
    </location>
</feature>
<sequence>MEKKIYSIPNRSILNLKNLPPIDPNIITKDPFLSVPNRKKKKKKLAEDDPKALVTSNSAYTTTQPHDLRAKDASFGSSGCKISTKKTHKNIASPTDSTLEGTDRKPSFEVFRSYRSLFHCGYVEEKRG</sequence>
<evidence type="ECO:0000256" key="1">
    <source>
        <dbReference type="SAM" id="MobiDB-lite"/>
    </source>
</evidence>
<gene>
    <name evidence="2" type="ORF">FEM48_Zijuj11G0139700</name>
</gene>
<comment type="caution">
    <text evidence="2">The sequence shown here is derived from an EMBL/GenBank/DDBJ whole genome shotgun (WGS) entry which is preliminary data.</text>
</comment>
<dbReference type="AlphaFoldDB" id="A0A978UJC3"/>
<evidence type="ECO:0000313" key="3">
    <source>
        <dbReference type="Proteomes" id="UP000813462"/>
    </source>
</evidence>
<accession>A0A978UJC3</accession>
<proteinExistence type="predicted"/>
<feature type="region of interest" description="Disordered" evidence="1">
    <location>
        <begin position="37"/>
        <end position="104"/>
    </location>
</feature>
<reference evidence="2" key="1">
    <citation type="journal article" date="2021" name="Front. Plant Sci.">
        <title>Chromosome-Scale Genome Assembly for Chinese Sour Jujube and Insights Into Its Genome Evolution and Domestication Signature.</title>
        <authorList>
            <person name="Shen L.-Y."/>
            <person name="Luo H."/>
            <person name="Wang X.-L."/>
            <person name="Wang X.-M."/>
            <person name="Qiu X.-J."/>
            <person name="Liu H."/>
            <person name="Zhou S.-S."/>
            <person name="Jia K.-H."/>
            <person name="Nie S."/>
            <person name="Bao Y.-T."/>
            <person name="Zhang R.-G."/>
            <person name="Yun Q.-Z."/>
            <person name="Chai Y.-H."/>
            <person name="Lu J.-Y."/>
            <person name="Li Y."/>
            <person name="Zhao S.-W."/>
            <person name="Mao J.-F."/>
            <person name="Jia S.-G."/>
            <person name="Mao Y.-M."/>
        </authorList>
    </citation>
    <scope>NUCLEOTIDE SEQUENCE</scope>
    <source>
        <strain evidence="2">AT0</strain>
        <tissue evidence="2">Leaf</tissue>
    </source>
</reference>
<feature type="compositionally biased region" description="Polar residues" evidence="1">
    <location>
        <begin position="90"/>
        <end position="100"/>
    </location>
</feature>
<organism evidence="2 3">
    <name type="scientific">Ziziphus jujuba var. spinosa</name>
    <dbReference type="NCBI Taxonomy" id="714518"/>
    <lineage>
        <taxon>Eukaryota</taxon>
        <taxon>Viridiplantae</taxon>
        <taxon>Streptophyta</taxon>
        <taxon>Embryophyta</taxon>
        <taxon>Tracheophyta</taxon>
        <taxon>Spermatophyta</taxon>
        <taxon>Magnoliopsida</taxon>
        <taxon>eudicotyledons</taxon>
        <taxon>Gunneridae</taxon>
        <taxon>Pentapetalae</taxon>
        <taxon>rosids</taxon>
        <taxon>fabids</taxon>
        <taxon>Rosales</taxon>
        <taxon>Rhamnaceae</taxon>
        <taxon>Paliureae</taxon>
        <taxon>Ziziphus</taxon>
    </lineage>
</organism>
<dbReference type="Proteomes" id="UP000813462">
    <property type="component" value="Unassembled WGS sequence"/>
</dbReference>
<evidence type="ECO:0000313" key="2">
    <source>
        <dbReference type="EMBL" id="KAH7514904.1"/>
    </source>
</evidence>